<proteinExistence type="predicted"/>
<accession>A0A1F6DY25</accession>
<evidence type="ECO:0000256" key="2">
    <source>
        <dbReference type="SAM" id="Phobius"/>
    </source>
</evidence>
<feature type="transmembrane region" description="Helical" evidence="2">
    <location>
        <begin position="9"/>
        <end position="27"/>
    </location>
</feature>
<comment type="caution">
    <text evidence="3">The sequence shown here is derived from an EMBL/GenBank/DDBJ whole genome shotgun (WGS) entry which is preliminary data.</text>
</comment>
<keyword evidence="2" id="KW-0812">Transmembrane</keyword>
<organism evidence="3 4">
    <name type="scientific">Candidatus Kaiserbacteria bacterium RIFCSPHIGHO2_02_FULL_55_20</name>
    <dbReference type="NCBI Taxonomy" id="1798497"/>
    <lineage>
        <taxon>Bacteria</taxon>
        <taxon>Candidatus Kaiseribacteriota</taxon>
    </lineage>
</organism>
<sequence length="148" mass="16061">MLPYRDSRLTYIALAIFFLIVLGYAYYEARGLLFGPTITVNSSIAEVHDPFVTIKGRADRISSISMNGKSIPVTEDGVFEEPYLLSPGYNRIVLDASDKYGRTRRQAIEIVYTPSTTTTKTNLPTATTTASSTPSTGSGQATPSTPTP</sequence>
<gene>
    <name evidence="3" type="ORF">A3D71_03710</name>
</gene>
<evidence type="ECO:0000313" key="4">
    <source>
        <dbReference type="Proteomes" id="UP000177652"/>
    </source>
</evidence>
<keyword evidence="2" id="KW-1133">Transmembrane helix</keyword>
<protein>
    <submittedName>
        <fullName evidence="3">Uncharacterized protein</fullName>
    </submittedName>
</protein>
<evidence type="ECO:0000313" key="3">
    <source>
        <dbReference type="EMBL" id="OGG66321.1"/>
    </source>
</evidence>
<dbReference type="EMBL" id="MFLK01000013">
    <property type="protein sequence ID" value="OGG66321.1"/>
    <property type="molecule type" value="Genomic_DNA"/>
</dbReference>
<reference evidence="3 4" key="1">
    <citation type="journal article" date="2016" name="Nat. Commun.">
        <title>Thousands of microbial genomes shed light on interconnected biogeochemical processes in an aquifer system.</title>
        <authorList>
            <person name="Anantharaman K."/>
            <person name="Brown C.T."/>
            <person name="Hug L.A."/>
            <person name="Sharon I."/>
            <person name="Castelle C.J."/>
            <person name="Probst A.J."/>
            <person name="Thomas B.C."/>
            <person name="Singh A."/>
            <person name="Wilkins M.J."/>
            <person name="Karaoz U."/>
            <person name="Brodie E.L."/>
            <person name="Williams K.H."/>
            <person name="Hubbard S.S."/>
            <person name="Banfield J.F."/>
        </authorList>
    </citation>
    <scope>NUCLEOTIDE SEQUENCE [LARGE SCALE GENOMIC DNA]</scope>
</reference>
<name>A0A1F6DY25_9BACT</name>
<dbReference type="Proteomes" id="UP000177652">
    <property type="component" value="Unassembled WGS sequence"/>
</dbReference>
<dbReference type="Gene3D" id="2.60.40.10">
    <property type="entry name" value="Immunoglobulins"/>
    <property type="match status" value="1"/>
</dbReference>
<feature type="region of interest" description="Disordered" evidence="1">
    <location>
        <begin position="118"/>
        <end position="148"/>
    </location>
</feature>
<dbReference type="STRING" id="1798497.A3D71_03710"/>
<dbReference type="InterPro" id="IPR013783">
    <property type="entry name" value="Ig-like_fold"/>
</dbReference>
<evidence type="ECO:0000256" key="1">
    <source>
        <dbReference type="SAM" id="MobiDB-lite"/>
    </source>
</evidence>
<dbReference type="AlphaFoldDB" id="A0A1F6DY25"/>
<keyword evidence="2" id="KW-0472">Membrane</keyword>